<feature type="region of interest" description="Disordered" evidence="11">
    <location>
        <begin position="473"/>
        <end position="512"/>
    </location>
</feature>
<reference evidence="15 16" key="1">
    <citation type="submission" date="2024-09" db="EMBL/GenBank/DDBJ databases">
        <title>A chromosome-level genome assembly of Gray's grenadier anchovy, Coilia grayii.</title>
        <authorList>
            <person name="Fu Z."/>
        </authorList>
    </citation>
    <scope>NUCLEOTIDE SEQUENCE [LARGE SCALE GENOMIC DNA]</scope>
    <source>
        <strain evidence="15">G4</strain>
        <tissue evidence="15">Muscle</tissue>
    </source>
</reference>
<feature type="domain" description="Ig-like" evidence="14">
    <location>
        <begin position="248"/>
        <end position="339"/>
    </location>
</feature>
<evidence type="ECO:0000256" key="12">
    <source>
        <dbReference type="SAM" id="Phobius"/>
    </source>
</evidence>
<evidence type="ECO:0000256" key="3">
    <source>
        <dbReference type="ARBA" id="ARBA00022692"/>
    </source>
</evidence>
<comment type="caution">
    <text evidence="15">The sequence shown here is derived from an EMBL/GenBank/DDBJ whole genome shotgun (WGS) entry which is preliminary data.</text>
</comment>
<accession>A0ABD1J1I2</accession>
<dbReference type="PANTHER" id="PTHR25466">
    <property type="entry name" value="T-LYMPHOCYTE ACTIVATION ANTIGEN"/>
    <property type="match status" value="1"/>
</dbReference>
<dbReference type="InterPro" id="IPR051713">
    <property type="entry name" value="T-cell_Activation_Regulation"/>
</dbReference>
<keyword evidence="3 12" id="KW-0812">Transmembrane</keyword>
<evidence type="ECO:0000313" key="15">
    <source>
        <dbReference type="EMBL" id="KAL2081064.1"/>
    </source>
</evidence>
<dbReference type="SUPFAM" id="SSF48726">
    <property type="entry name" value="Immunoglobulin"/>
    <property type="match status" value="2"/>
</dbReference>
<keyword evidence="8" id="KW-0675">Receptor</keyword>
<feature type="signal peptide" evidence="13">
    <location>
        <begin position="1"/>
        <end position="20"/>
    </location>
</feature>
<keyword evidence="10" id="KW-0393">Immunoglobulin domain</keyword>
<sequence length="512" mass="58033">MEVPRFIPFLLWILMRDADCDQGNESFVFAEAGKDVSFSTKELGPAEDYVLYKVSTDRDLLLFNTSTQPEGSYSKEHQVVYFRNLKNFQLNTINSSHTGEYRVESWIGGNVKVQRKYFLIVCSARELFDPLSTHVGGRVHLCGTDLGDQEPAVIQLYREASACKTGYIRRDAPKHLVLDTNSSMDRLPEDLRDRLQVDLNSSSVVLKEISDNDFCNFYECLIWRRGQCQKLTATSLFYPVKPTYTIFGSPVTLPCNITTTSPDQVYWETLESGNVTLLPEEPSHNDTHQEEKMYMLNGSQTGDYSLIIPSVQHDYNEYVCAHHHYIVKYITYTCKRNISTAIFSNSETVELNCLTPLENNPQWFRQRAAHGKELILDSDNKTILPDDLKGRAKVTFSFSLIISNLTAEDHGSYTCITDLVGYCVENTIQLQYKNPYGIDSPFYKAYASFMSCGLLAMLSAVIVVCLWKRGGGQPFQQKRRRDTETPGLQASGVEQSGDGALPDDLEKDEHTV</sequence>
<dbReference type="AlphaFoldDB" id="A0ABD1J1I2"/>
<feature type="transmembrane region" description="Helical" evidence="12">
    <location>
        <begin position="445"/>
        <end position="467"/>
    </location>
</feature>
<keyword evidence="9" id="KW-0325">Glycoprotein</keyword>
<evidence type="ECO:0000256" key="9">
    <source>
        <dbReference type="ARBA" id="ARBA00023180"/>
    </source>
</evidence>
<dbReference type="InterPro" id="IPR003599">
    <property type="entry name" value="Ig_sub"/>
</dbReference>
<keyword evidence="7" id="KW-1015">Disulfide bond</keyword>
<protein>
    <recommendedName>
        <fullName evidence="14">Ig-like domain-containing protein</fullName>
    </recommendedName>
</protein>
<dbReference type="PANTHER" id="PTHR25466:SF9">
    <property type="entry name" value="FIBRONECTIN TYPE-III DOMAIN-CONTAINING PROTEIN"/>
    <property type="match status" value="1"/>
</dbReference>
<gene>
    <name evidence="15" type="ORF">ACEWY4_022917</name>
</gene>
<evidence type="ECO:0000259" key="14">
    <source>
        <dbReference type="PROSITE" id="PS50835"/>
    </source>
</evidence>
<keyword evidence="5 12" id="KW-1133">Transmembrane helix</keyword>
<evidence type="ECO:0000256" key="1">
    <source>
        <dbReference type="ARBA" id="ARBA00004251"/>
    </source>
</evidence>
<evidence type="ECO:0000256" key="11">
    <source>
        <dbReference type="SAM" id="MobiDB-lite"/>
    </source>
</evidence>
<keyword evidence="4 13" id="KW-0732">Signal</keyword>
<comment type="subcellular location">
    <subcellularLocation>
        <location evidence="1">Cell membrane</location>
        <topology evidence="1">Single-pass type I membrane protein</topology>
    </subcellularLocation>
</comment>
<name>A0ABD1J1I2_9TELE</name>
<evidence type="ECO:0000256" key="8">
    <source>
        <dbReference type="ARBA" id="ARBA00023170"/>
    </source>
</evidence>
<evidence type="ECO:0000256" key="2">
    <source>
        <dbReference type="ARBA" id="ARBA00022475"/>
    </source>
</evidence>
<dbReference type="Gene3D" id="2.60.40.10">
    <property type="entry name" value="Immunoglobulins"/>
    <property type="match status" value="2"/>
</dbReference>
<dbReference type="SMART" id="SM00409">
    <property type="entry name" value="IG"/>
    <property type="match status" value="2"/>
</dbReference>
<keyword evidence="2" id="KW-1003">Cell membrane</keyword>
<evidence type="ECO:0000256" key="10">
    <source>
        <dbReference type="ARBA" id="ARBA00023319"/>
    </source>
</evidence>
<evidence type="ECO:0000256" key="5">
    <source>
        <dbReference type="ARBA" id="ARBA00022989"/>
    </source>
</evidence>
<dbReference type="EMBL" id="JBHFQA010000020">
    <property type="protein sequence ID" value="KAL2081064.1"/>
    <property type="molecule type" value="Genomic_DNA"/>
</dbReference>
<evidence type="ECO:0000256" key="6">
    <source>
        <dbReference type="ARBA" id="ARBA00023136"/>
    </source>
</evidence>
<organism evidence="15 16">
    <name type="scientific">Coilia grayii</name>
    <name type="common">Gray's grenadier anchovy</name>
    <dbReference type="NCBI Taxonomy" id="363190"/>
    <lineage>
        <taxon>Eukaryota</taxon>
        <taxon>Metazoa</taxon>
        <taxon>Chordata</taxon>
        <taxon>Craniata</taxon>
        <taxon>Vertebrata</taxon>
        <taxon>Euteleostomi</taxon>
        <taxon>Actinopterygii</taxon>
        <taxon>Neopterygii</taxon>
        <taxon>Teleostei</taxon>
        <taxon>Clupei</taxon>
        <taxon>Clupeiformes</taxon>
        <taxon>Clupeoidei</taxon>
        <taxon>Engraulidae</taxon>
        <taxon>Coilinae</taxon>
        <taxon>Coilia</taxon>
    </lineage>
</organism>
<evidence type="ECO:0000256" key="4">
    <source>
        <dbReference type="ARBA" id="ARBA00022729"/>
    </source>
</evidence>
<evidence type="ECO:0000313" key="16">
    <source>
        <dbReference type="Proteomes" id="UP001591681"/>
    </source>
</evidence>
<evidence type="ECO:0000256" key="13">
    <source>
        <dbReference type="SAM" id="SignalP"/>
    </source>
</evidence>
<dbReference type="InterPro" id="IPR036179">
    <property type="entry name" value="Ig-like_dom_sf"/>
</dbReference>
<dbReference type="InterPro" id="IPR007110">
    <property type="entry name" value="Ig-like_dom"/>
</dbReference>
<dbReference type="Proteomes" id="UP001591681">
    <property type="component" value="Unassembled WGS sequence"/>
</dbReference>
<dbReference type="InterPro" id="IPR013783">
    <property type="entry name" value="Ig-like_fold"/>
</dbReference>
<dbReference type="PROSITE" id="PS50835">
    <property type="entry name" value="IG_LIKE"/>
    <property type="match status" value="1"/>
</dbReference>
<dbReference type="GO" id="GO:0005886">
    <property type="term" value="C:plasma membrane"/>
    <property type="evidence" value="ECO:0007669"/>
    <property type="project" value="UniProtKB-SubCell"/>
</dbReference>
<keyword evidence="16" id="KW-1185">Reference proteome</keyword>
<dbReference type="InterPro" id="IPR013106">
    <property type="entry name" value="Ig_V-set"/>
</dbReference>
<feature type="chain" id="PRO_5044800059" description="Ig-like domain-containing protein" evidence="13">
    <location>
        <begin position="21"/>
        <end position="512"/>
    </location>
</feature>
<dbReference type="CDD" id="cd00099">
    <property type="entry name" value="IgV"/>
    <property type="match status" value="1"/>
</dbReference>
<dbReference type="Pfam" id="PF07686">
    <property type="entry name" value="V-set"/>
    <property type="match status" value="1"/>
</dbReference>
<keyword evidence="6 12" id="KW-0472">Membrane</keyword>
<proteinExistence type="predicted"/>
<evidence type="ECO:0000256" key="7">
    <source>
        <dbReference type="ARBA" id="ARBA00023157"/>
    </source>
</evidence>
<dbReference type="SMART" id="SM00406">
    <property type="entry name" value="IGv"/>
    <property type="match status" value="1"/>
</dbReference>